<keyword evidence="1" id="KW-0472">Membrane</keyword>
<accession>A0A1H8RWY8</accession>
<dbReference type="InterPro" id="IPR007403">
    <property type="entry name" value="DUF456"/>
</dbReference>
<sequence length="159" mass="15989">MELLALVALALLVVGVVGSVVPLLPGALCSLVGVYLYWWVSGYTAPGPFVLVGLTLVGLVALVVDYFSGPIAARAGGASLTTTAVAAVVGFALFFVAGPFGILLGIAGTVFAVEFVRNDDVDASLRTAAYATVGVLASSAVQVVLTAAMLAVMLVVAFL</sequence>
<dbReference type="EMBL" id="FODV01000004">
    <property type="protein sequence ID" value="SEO71169.1"/>
    <property type="molecule type" value="Genomic_DNA"/>
</dbReference>
<evidence type="ECO:0008006" key="4">
    <source>
        <dbReference type="Google" id="ProtNLM"/>
    </source>
</evidence>
<feature type="transmembrane region" description="Helical" evidence="1">
    <location>
        <begin position="85"/>
        <end position="113"/>
    </location>
</feature>
<dbReference type="OrthoDB" id="206263at2157"/>
<proteinExistence type="predicted"/>
<evidence type="ECO:0000313" key="3">
    <source>
        <dbReference type="Proteomes" id="UP000199126"/>
    </source>
</evidence>
<dbReference type="Proteomes" id="UP000199126">
    <property type="component" value="Unassembled WGS sequence"/>
</dbReference>
<gene>
    <name evidence="2" type="ORF">SAMN04487948_104308</name>
</gene>
<feature type="transmembrane region" description="Helical" evidence="1">
    <location>
        <begin position="133"/>
        <end position="158"/>
    </location>
</feature>
<evidence type="ECO:0000313" key="2">
    <source>
        <dbReference type="EMBL" id="SEO71169.1"/>
    </source>
</evidence>
<reference evidence="3" key="1">
    <citation type="submission" date="2016-10" db="EMBL/GenBank/DDBJ databases">
        <authorList>
            <person name="Varghese N."/>
            <person name="Submissions S."/>
        </authorList>
    </citation>
    <scope>NUCLEOTIDE SEQUENCE [LARGE SCALE GENOMIC DNA]</scope>
    <source>
        <strain evidence="3">CGMCC 1.10121</strain>
    </source>
</reference>
<dbReference type="RefSeq" id="WP_089823604.1">
    <property type="nucleotide sequence ID" value="NZ_FODV01000004.1"/>
</dbReference>
<keyword evidence="3" id="KW-1185">Reference proteome</keyword>
<name>A0A1H8RWY8_9EURY</name>
<dbReference type="PANTHER" id="PTHR39165:SF1">
    <property type="entry name" value="DUF456 DOMAIN-CONTAINING PROTEIN"/>
    <property type="match status" value="1"/>
</dbReference>
<organism evidence="2 3">
    <name type="scientific">Halogranum amylolyticum</name>
    <dbReference type="NCBI Taxonomy" id="660520"/>
    <lineage>
        <taxon>Archaea</taxon>
        <taxon>Methanobacteriati</taxon>
        <taxon>Methanobacteriota</taxon>
        <taxon>Stenosarchaea group</taxon>
        <taxon>Halobacteria</taxon>
        <taxon>Halobacteriales</taxon>
        <taxon>Haloferacaceae</taxon>
    </lineage>
</organism>
<dbReference type="PANTHER" id="PTHR39165">
    <property type="entry name" value="IG HYPOTHETICAL 17883"/>
    <property type="match status" value="1"/>
</dbReference>
<keyword evidence="1" id="KW-1133">Transmembrane helix</keyword>
<dbReference type="AlphaFoldDB" id="A0A1H8RWY8"/>
<protein>
    <recommendedName>
        <fullName evidence="4">DUF456 domain-containing protein</fullName>
    </recommendedName>
</protein>
<feature type="transmembrane region" description="Helical" evidence="1">
    <location>
        <begin position="43"/>
        <end position="64"/>
    </location>
</feature>
<dbReference type="Pfam" id="PF04306">
    <property type="entry name" value="DUF456"/>
    <property type="match status" value="1"/>
</dbReference>
<evidence type="ECO:0000256" key="1">
    <source>
        <dbReference type="SAM" id="Phobius"/>
    </source>
</evidence>
<keyword evidence="1" id="KW-0812">Transmembrane</keyword>